<protein>
    <submittedName>
        <fullName evidence="14">RNA cytidine acetyltransferase</fullName>
    </submittedName>
</protein>
<keyword evidence="4" id="KW-0819">tRNA processing</keyword>
<dbReference type="Pfam" id="PF13718">
    <property type="entry name" value="GNAT_acetyltr_2"/>
    <property type="match status" value="1"/>
</dbReference>
<dbReference type="InterPro" id="IPR013562">
    <property type="entry name" value="TmcA/NAT10_N"/>
</dbReference>
<evidence type="ECO:0000256" key="3">
    <source>
        <dbReference type="ARBA" id="ARBA00022679"/>
    </source>
</evidence>
<dbReference type="GO" id="GO:1904812">
    <property type="term" value="P:rRNA acetylation involved in maturation of SSU-rRNA"/>
    <property type="evidence" value="ECO:0007669"/>
    <property type="project" value="TreeGrafter"/>
</dbReference>
<keyword evidence="5" id="KW-0547">Nucleotide-binding</keyword>
<dbReference type="GO" id="GO:1990883">
    <property type="term" value="F:18S rRNA cytidine N-acetyltransferase activity"/>
    <property type="evidence" value="ECO:0007669"/>
    <property type="project" value="TreeGrafter"/>
</dbReference>
<feature type="domain" description="Possible tRNA binding" evidence="13">
    <location>
        <begin position="700"/>
        <end position="911"/>
    </location>
</feature>
<dbReference type="Pfam" id="PF13725">
    <property type="entry name" value="tRNA_bind_2"/>
    <property type="match status" value="1"/>
</dbReference>
<dbReference type="GO" id="GO:0008033">
    <property type="term" value="P:tRNA processing"/>
    <property type="evidence" value="ECO:0007669"/>
    <property type="project" value="UniProtKB-KW"/>
</dbReference>
<dbReference type="InterPro" id="IPR027417">
    <property type="entry name" value="P-loop_NTPase"/>
</dbReference>
<evidence type="ECO:0000256" key="2">
    <source>
        <dbReference type="ARBA" id="ARBA00022552"/>
    </source>
</evidence>
<dbReference type="EMBL" id="BPLQ01009733">
    <property type="protein sequence ID" value="GIY46244.1"/>
    <property type="molecule type" value="Genomic_DNA"/>
</dbReference>
<feature type="region of interest" description="Disordered" evidence="9">
    <location>
        <begin position="933"/>
        <end position="952"/>
    </location>
</feature>
<evidence type="ECO:0000256" key="4">
    <source>
        <dbReference type="ARBA" id="ARBA00022694"/>
    </source>
</evidence>
<feature type="domain" description="N-acetyltransferase" evidence="12">
    <location>
        <begin position="481"/>
        <end position="692"/>
    </location>
</feature>
<dbReference type="InterPro" id="IPR032672">
    <property type="entry name" value="TmcA/NAT10/Kre33"/>
</dbReference>
<evidence type="ECO:0000256" key="5">
    <source>
        <dbReference type="ARBA" id="ARBA00022741"/>
    </source>
</evidence>
<evidence type="ECO:0000256" key="6">
    <source>
        <dbReference type="ARBA" id="ARBA00022840"/>
    </source>
</evidence>
<keyword evidence="7" id="KW-0539">Nucleus</keyword>
<gene>
    <name evidence="14" type="primary">Nat10</name>
    <name evidence="14" type="ORF">CDAR_234621</name>
</gene>
<sequence length="952" mass="107772">MEDKSIKKLVKRTIRSHCRSLFVILGAKGSSQVPFFFNLLKQNKLRDISTLWCSKESSNNTETVNTNLNTSSTVSDADNSSFTPYYCSYSDVEDISYRSFNLVILQDFEVFTLNSLSLVLNAVKGGGIIIFLFNNLKNLDDLMNLNLNTEQKYSTFSKRFASFLHSCPNSLILDDSLNMLSAGPKLSEDVEFDRSFNKEKIEGLKMKHEKDTIICSLLNLCYTIEQAELLLKFLEAIKNRTFHAVLSVSSSIGRGKSAALGLAIAGSLAFNYSNIFISSLCYRNVNIIFKFLLKGLDVLNYKEDDDFDLIQSVNPKLKKAALTGINIFRDHPQSVRFIFPEDIGQRLGQAELVVIDEAAAIPIHILKNLFGSYIVLMASSINGPGASSPYLYKNMIDIIQPTTTFGSEGERFQKFAINDPIHYANGDGIESWFNRLLCVGPDICSHLSSGYPVPNQCKLFHVNRNALFGSSKQAENFLQFLMSILTSSCRIMSPDHLVNIADSPDYHIFCLLPPVTNSKQALSGVICAILVHVEYKIPEHLVHCGTNLDGPISNCFNDWLNRNKTSTHFLPIQGVHILNIVTHQNYRKMGYGIKALQLLQEFYEGKCISLNENVETLQITDDDVSLNKDPSESPILQQLTEIHPGNVEYILASCNLSSESVKFWKKANFIPVYLSERMNADGEHVLFMIKAVEEGFKTTLEKYWFHFRNHYQIHLGSEFRTFKAALALSLMQFATNFAKVDSKELVKADIDLLIRPHQMKSLKKYCQNLQDLHTIIHLVPILTTLYFKNHLQDVNLPRAQEAILLSFGFQYKTADDVSKDLGLPVIQIHGLLNRTIKKIVNHLSNIIEKCVAEAMENREVTLEPIAQGLNEELEEAAKEIEEKQKQDVLNLKDLDLSQYAIKGSEDDWEKVLFSGRKALVSIKSIKNIPNTIEKSKNEESFKRPKQQKRRKK</sequence>
<dbReference type="Gene3D" id="3.40.50.11040">
    <property type="match status" value="1"/>
</dbReference>
<dbReference type="InterPro" id="IPR027992">
    <property type="entry name" value="tRNA_bind_dom"/>
</dbReference>
<dbReference type="GO" id="GO:0000049">
    <property type="term" value="F:tRNA binding"/>
    <property type="evidence" value="ECO:0007669"/>
    <property type="project" value="TreeGrafter"/>
</dbReference>
<dbReference type="Gene3D" id="3.40.630.30">
    <property type="match status" value="1"/>
</dbReference>
<dbReference type="GO" id="GO:0005524">
    <property type="term" value="F:ATP binding"/>
    <property type="evidence" value="ECO:0007669"/>
    <property type="project" value="UniProtKB-KW"/>
</dbReference>
<accession>A0AAV4TKH6</accession>
<evidence type="ECO:0000256" key="1">
    <source>
        <dbReference type="ARBA" id="ARBA00004604"/>
    </source>
</evidence>
<dbReference type="PANTHER" id="PTHR10925">
    <property type="entry name" value="N-ACETYLTRANSFERASE 10"/>
    <property type="match status" value="1"/>
</dbReference>
<name>A0AAV4TKH6_9ARAC</name>
<evidence type="ECO:0000256" key="9">
    <source>
        <dbReference type="SAM" id="MobiDB-lite"/>
    </source>
</evidence>
<keyword evidence="3" id="KW-0808">Transferase</keyword>
<evidence type="ECO:0000313" key="15">
    <source>
        <dbReference type="Proteomes" id="UP001054837"/>
    </source>
</evidence>
<keyword evidence="8" id="KW-0012">Acyltransferase</keyword>
<evidence type="ECO:0000259" key="10">
    <source>
        <dbReference type="Pfam" id="PF05127"/>
    </source>
</evidence>
<feature type="domain" description="TmcA/NAT10 N-terminal" evidence="11">
    <location>
        <begin position="4"/>
        <end position="174"/>
    </location>
</feature>
<dbReference type="InterPro" id="IPR007807">
    <property type="entry name" value="TcmA/NAT10_helicase"/>
</dbReference>
<feature type="domain" description="TcmA/NAT10 helicase" evidence="10">
    <location>
        <begin position="249"/>
        <end position="439"/>
    </location>
</feature>
<keyword evidence="15" id="KW-1185">Reference proteome</keyword>
<keyword evidence="6" id="KW-0067">ATP-binding</keyword>
<comment type="subcellular location">
    <subcellularLocation>
        <location evidence="1">Nucleus</location>
        <location evidence="1">Nucleolus</location>
    </subcellularLocation>
</comment>
<dbReference type="Pfam" id="PF08351">
    <property type="entry name" value="TmcA_N"/>
    <property type="match status" value="1"/>
</dbReference>
<proteinExistence type="predicted"/>
<organism evidence="14 15">
    <name type="scientific">Caerostris darwini</name>
    <dbReference type="NCBI Taxonomy" id="1538125"/>
    <lineage>
        <taxon>Eukaryota</taxon>
        <taxon>Metazoa</taxon>
        <taxon>Ecdysozoa</taxon>
        <taxon>Arthropoda</taxon>
        <taxon>Chelicerata</taxon>
        <taxon>Arachnida</taxon>
        <taxon>Araneae</taxon>
        <taxon>Araneomorphae</taxon>
        <taxon>Entelegynae</taxon>
        <taxon>Araneoidea</taxon>
        <taxon>Araneidae</taxon>
        <taxon>Caerostris</taxon>
    </lineage>
</organism>
<evidence type="ECO:0000256" key="7">
    <source>
        <dbReference type="ARBA" id="ARBA00023242"/>
    </source>
</evidence>
<comment type="caution">
    <text evidence="14">The sequence shown here is derived from an EMBL/GenBank/DDBJ whole genome shotgun (WGS) entry which is preliminary data.</text>
</comment>
<dbReference type="Gene3D" id="3.40.50.300">
    <property type="entry name" value="P-loop containing nucleotide triphosphate hydrolases"/>
    <property type="match status" value="1"/>
</dbReference>
<dbReference type="Proteomes" id="UP001054837">
    <property type="component" value="Unassembled WGS sequence"/>
</dbReference>
<feature type="compositionally biased region" description="Basic residues" evidence="9">
    <location>
        <begin position="943"/>
        <end position="952"/>
    </location>
</feature>
<dbReference type="InterPro" id="IPR000182">
    <property type="entry name" value="GNAT_dom"/>
</dbReference>
<dbReference type="GO" id="GO:0030686">
    <property type="term" value="C:90S preribosome"/>
    <property type="evidence" value="ECO:0007669"/>
    <property type="project" value="TreeGrafter"/>
</dbReference>
<evidence type="ECO:0000259" key="12">
    <source>
        <dbReference type="Pfam" id="PF13718"/>
    </source>
</evidence>
<feature type="compositionally biased region" description="Basic and acidic residues" evidence="9">
    <location>
        <begin position="933"/>
        <end position="942"/>
    </location>
</feature>
<dbReference type="Pfam" id="PF05127">
    <property type="entry name" value="NAT10_TcmA_helicase"/>
    <property type="match status" value="1"/>
</dbReference>
<dbReference type="AlphaFoldDB" id="A0AAV4TKH6"/>
<evidence type="ECO:0000259" key="13">
    <source>
        <dbReference type="Pfam" id="PF13725"/>
    </source>
</evidence>
<evidence type="ECO:0000313" key="14">
    <source>
        <dbReference type="EMBL" id="GIY46244.1"/>
    </source>
</evidence>
<evidence type="ECO:0000256" key="8">
    <source>
        <dbReference type="ARBA" id="ARBA00023315"/>
    </source>
</evidence>
<evidence type="ECO:0000259" key="11">
    <source>
        <dbReference type="Pfam" id="PF08351"/>
    </source>
</evidence>
<dbReference type="GO" id="GO:0005730">
    <property type="term" value="C:nucleolus"/>
    <property type="evidence" value="ECO:0007669"/>
    <property type="project" value="UniProtKB-SubCell"/>
</dbReference>
<reference evidence="14 15" key="1">
    <citation type="submission" date="2021-06" db="EMBL/GenBank/DDBJ databases">
        <title>Caerostris darwini draft genome.</title>
        <authorList>
            <person name="Kono N."/>
            <person name="Arakawa K."/>
        </authorList>
    </citation>
    <scope>NUCLEOTIDE SEQUENCE [LARGE SCALE GENOMIC DNA]</scope>
</reference>
<keyword evidence="2" id="KW-0698">rRNA processing</keyword>
<dbReference type="PANTHER" id="PTHR10925:SF5">
    <property type="entry name" value="RNA CYTIDINE ACETYLTRANSFERASE"/>
    <property type="match status" value="1"/>
</dbReference>